<dbReference type="SUPFAM" id="SSF54373">
    <property type="entry name" value="FAD-linked reductases, C-terminal domain"/>
    <property type="match status" value="1"/>
</dbReference>
<evidence type="ECO:0000256" key="3">
    <source>
        <dbReference type="ARBA" id="ARBA00022630"/>
    </source>
</evidence>
<comment type="similarity">
    <text evidence="2 6">Belongs to the GMC oxidoreductase family.</text>
</comment>
<dbReference type="AlphaFoldDB" id="A0A2T7UVQ6"/>
<dbReference type="InterPro" id="IPR036188">
    <property type="entry name" value="FAD/NAD-bd_sf"/>
</dbReference>
<organism evidence="9 10">
    <name type="scientific">Pararhodobacter aggregans</name>
    <dbReference type="NCBI Taxonomy" id="404875"/>
    <lineage>
        <taxon>Bacteria</taxon>
        <taxon>Pseudomonadati</taxon>
        <taxon>Pseudomonadota</taxon>
        <taxon>Alphaproteobacteria</taxon>
        <taxon>Rhodobacterales</taxon>
        <taxon>Paracoccaceae</taxon>
        <taxon>Pararhodobacter</taxon>
    </lineage>
</organism>
<evidence type="ECO:0000313" key="10">
    <source>
        <dbReference type="Proteomes" id="UP000244810"/>
    </source>
</evidence>
<evidence type="ECO:0000256" key="6">
    <source>
        <dbReference type="RuleBase" id="RU003968"/>
    </source>
</evidence>
<sequence length="546" mass="58564">MNATMSFDYVIVGAGSAGAVLAHRLSEDPTVRVCLIEAGPRDRSPLIRVPLGVMLLAKDRRHNWLYTSAPQEGLNGRQVSIPRGKVLGGSSAINGMIYIRGHRADYDQWAALGCTGWDYDALLPYFRRSEANADPAMDERFHGRAGPLSVTSLRDASPIDRDFIEAAGQMQIRACADFNAPEPEGVGLYQVTQKDGKRHSTAEAFLKPIRARQNLHIETGLEVTRVLIAEGRATGVLGRRPDGSAVTIHAAGEVILSAGAIGSPDILLRSGIGPGAEIAGWGGAPLLDLPGVGRNLQDHVDCLVICRSRSRQPYGLSLAALPRRALDVANWLTRRRGMFSSNMVEAGGFVRTTPAEERPDIQFHIIPGLKSHRGRIVEWGHGVTLHTCVLRPDSRGSVTRTGPEGAPVVDLGLLREDSDVVRLARGVAMARQILRQTPLARHGLTEVIPGDTVSDDRALQAFVREQARTVYHPVGTCAMGTGAEAVVDPDLRVRGIAGLRVVDASIMPRIVSGNTNAPAIMIAEKAADLIRAARRAAPAPSARAAE</sequence>
<dbReference type="GO" id="GO:0050660">
    <property type="term" value="F:flavin adenine dinucleotide binding"/>
    <property type="evidence" value="ECO:0007669"/>
    <property type="project" value="InterPro"/>
</dbReference>
<feature type="domain" description="Glucose-methanol-choline oxidoreductase N-terminal" evidence="8">
    <location>
        <begin position="259"/>
        <end position="273"/>
    </location>
</feature>
<reference evidence="9 10" key="1">
    <citation type="journal article" date="2011" name="Syst. Appl. Microbiol.">
        <title>Defluviimonas denitrificans gen. nov., sp. nov., and Pararhodobacter aggregans gen. nov., sp. nov., non-phototrophic Rhodobacteraceae from the biofilter of a marine aquaculture.</title>
        <authorList>
            <person name="Foesel B.U."/>
            <person name="Drake H.L."/>
            <person name="Schramm A."/>
        </authorList>
    </citation>
    <scope>NUCLEOTIDE SEQUENCE [LARGE SCALE GENOMIC DNA]</scope>
    <source>
        <strain evidence="9 10">D1-19</strain>
    </source>
</reference>
<dbReference type="InterPro" id="IPR012132">
    <property type="entry name" value="GMC_OxRdtase"/>
</dbReference>
<keyword evidence="4 5" id="KW-0274">FAD</keyword>
<evidence type="ECO:0000313" key="9">
    <source>
        <dbReference type="EMBL" id="PVE48817.1"/>
    </source>
</evidence>
<dbReference type="PROSITE" id="PS00624">
    <property type="entry name" value="GMC_OXRED_2"/>
    <property type="match status" value="1"/>
</dbReference>
<dbReference type="Gene3D" id="3.50.50.60">
    <property type="entry name" value="FAD/NAD(P)-binding domain"/>
    <property type="match status" value="1"/>
</dbReference>
<dbReference type="PANTHER" id="PTHR11552:SF147">
    <property type="entry name" value="CHOLINE DEHYDROGENASE, MITOCHONDRIAL"/>
    <property type="match status" value="1"/>
</dbReference>
<dbReference type="Gene3D" id="3.30.560.10">
    <property type="entry name" value="Glucose Oxidase, domain 3"/>
    <property type="match status" value="1"/>
</dbReference>
<dbReference type="Proteomes" id="UP000244810">
    <property type="component" value="Unassembled WGS sequence"/>
</dbReference>
<keyword evidence="10" id="KW-1185">Reference proteome</keyword>
<dbReference type="InterPro" id="IPR007867">
    <property type="entry name" value="GMC_OxRtase_C"/>
</dbReference>
<evidence type="ECO:0000259" key="8">
    <source>
        <dbReference type="PROSITE" id="PS00624"/>
    </source>
</evidence>
<dbReference type="EMBL" id="QDDR01000002">
    <property type="protein sequence ID" value="PVE48817.1"/>
    <property type="molecule type" value="Genomic_DNA"/>
</dbReference>
<dbReference type="PIRSF" id="PIRSF000137">
    <property type="entry name" value="Alcohol_oxidase"/>
    <property type="match status" value="1"/>
</dbReference>
<feature type="binding site" evidence="5">
    <location>
        <position position="223"/>
    </location>
    <ligand>
        <name>FAD</name>
        <dbReference type="ChEBI" id="CHEBI:57692"/>
    </ligand>
</feature>
<evidence type="ECO:0000259" key="7">
    <source>
        <dbReference type="PROSITE" id="PS00623"/>
    </source>
</evidence>
<protein>
    <recommendedName>
        <fullName evidence="7 8">Glucose-methanol-choline oxidoreductase N-terminal domain-containing protein</fullName>
    </recommendedName>
</protein>
<evidence type="ECO:0000256" key="2">
    <source>
        <dbReference type="ARBA" id="ARBA00010790"/>
    </source>
</evidence>
<evidence type="ECO:0000256" key="1">
    <source>
        <dbReference type="ARBA" id="ARBA00001974"/>
    </source>
</evidence>
<comment type="cofactor">
    <cofactor evidence="1 5">
        <name>FAD</name>
        <dbReference type="ChEBI" id="CHEBI:57692"/>
    </cofactor>
</comment>
<dbReference type="PROSITE" id="PS00623">
    <property type="entry name" value="GMC_OXRED_1"/>
    <property type="match status" value="1"/>
</dbReference>
<accession>A0A2T7UVQ6</accession>
<name>A0A2T7UVQ6_9RHOB</name>
<evidence type="ECO:0000256" key="5">
    <source>
        <dbReference type="PIRSR" id="PIRSR000137-2"/>
    </source>
</evidence>
<comment type="caution">
    <text evidence="9">The sequence shown here is derived from an EMBL/GenBank/DDBJ whole genome shotgun (WGS) entry which is preliminary data.</text>
</comment>
<dbReference type="Pfam" id="PF05199">
    <property type="entry name" value="GMC_oxred_C"/>
    <property type="match status" value="1"/>
</dbReference>
<gene>
    <name evidence="9" type="ORF">DDE23_05835</name>
</gene>
<dbReference type="InterPro" id="IPR000172">
    <property type="entry name" value="GMC_OxRdtase_N"/>
</dbReference>
<dbReference type="Pfam" id="PF00732">
    <property type="entry name" value="GMC_oxred_N"/>
    <property type="match status" value="1"/>
</dbReference>
<evidence type="ECO:0000256" key="4">
    <source>
        <dbReference type="ARBA" id="ARBA00022827"/>
    </source>
</evidence>
<dbReference type="GO" id="GO:0016614">
    <property type="term" value="F:oxidoreductase activity, acting on CH-OH group of donors"/>
    <property type="evidence" value="ECO:0007669"/>
    <property type="project" value="InterPro"/>
</dbReference>
<dbReference type="SUPFAM" id="SSF51905">
    <property type="entry name" value="FAD/NAD(P)-binding domain"/>
    <property type="match status" value="1"/>
</dbReference>
<dbReference type="PANTHER" id="PTHR11552">
    <property type="entry name" value="GLUCOSE-METHANOL-CHOLINE GMC OXIDOREDUCTASE"/>
    <property type="match status" value="1"/>
</dbReference>
<keyword evidence="3 6" id="KW-0285">Flavoprotein</keyword>
<dbReference type="OrthoDB" id="9785276at2"/>
<feature type="binding site" evidence="5">
    <location>
        <position position="86"/>
    </location>
    <ligand>
        <name>FAD</name>
        <dbReference type="ChEBI" id="CHEBI:57692"/>
    </ligand>
</feature>
<feature type="domain" description="Glucose-methanol-choline oxidoreductase N-terminal" evidence="7">
    <location>
        <begin position="84"/>
        <end position="107"/>
    </location>
</feature>
<proteinExistence type="inferred from homology"/>